<gene>
    <name evidence="1" type="ORF">MAR_012802</name>
</gene>
<organism evidence="1 2">
    <name type="scientific">Mya arenaria</name>
    <name type="common">Soft-shell clam</name>
    <dbReference type="NCBI Taxonomy" id="6604"/>
    <lineage>
        <taxon>Eukaryota</taxon>
        <taxon>Metazoa</taxon>
        <taxon>Spiralia</taxon>
        <taxon>Lophotrochozoa</taxon>
        <taxon>Mollusca</taxon>
        <taxon>Bivalvia</taxon>
        <taxon>Autobranchia</taxon>
        <taxon>Heteroconchia</taxon>
        <taxon>Euheterodonta</taxon>
        <taxon>Imparidentia</taxon>
        <taxon>Neoheterodontei</taxon>
        <taxon>Myida</taxon>
        <taxon>Myoidea</taxon>
        <taxon>Myidae</taxon>
        <taxon>Mya</taxon>
    </lineage>
</organism>
<reference evidence="1" key="1">
    <citation type="submission" date="2022-11" db="EMBL/GenBank/DDBJ databases">
        <title>Centuries of genome instability and evolution in soft-shell clam transmissible cancer (bioRxiv).</title>
        <authorList>
            <person name="Hart S.F.M."/>
            <person name="Yonemitsu M.A."/>
            <person name="Giersch R.M."/>
            <person name="Beal B.F."/>
            <person name="Arriagada G."/>
            <person name="Davis B.W."/>
            <person name="Ostrander E.A."/>
            <person name="Goff S.P."/>
            <person name="Metzger M.J."/>
        </authorList>
    </citation>
    <scope>NUCLEOTIDE SEQUENCE</scope>
    <source>
        <strain evidence="1">MELC-2E11</strain>
        <tissue evidence="1">Siphon/mantle</tissue>
    </source>
</reference>
<dbReference type="Proteomes" id="UP001164746">
    <property type="component" value="Chromosome 14"/>
</dbReference>
<evidence type="ECO:0000313" key="1">
    <source>
        <dbReference type="EMBL" id="WAR27098.1"/>
    </source>
</evidence>
<keyword evidence="2" id="KW-1185">Reference proteome</keyword>
<accession>A0ABY7G1X2</accession>
<evidence type="ECO:0000313" key="2">
    <source>
        <dbReference type="Proteomes" id="UP001164746"/>
    </source>
</evidence>
<dbReference type="EMBL" id="CP111025">
    <property type="protein sequence ID" value="WAR27098.1"/>
    <property type="molecule type" value="Genomic_DNA"/>
</dbReference>
<name>A0ABY7G1X2_MYAAR</name>
<protein>
    <submittedName>
        <fullName evidence="1">Uncharacterized protein</fullName>
    </submittedName>
</protein>
<sequence length="88" mass="9801">MFLHVSQFAKNHDHFSLTLSPEERCNRLEVCSPTPRNVKPSTIAVSVRHQRFSGFSSNTLMNAPVLSFSITKPNSVTISRTSNVEAVL</sequence>
<proteinExistence type="predicted"/>